<dbReference type="InterPro" id="IPR036682">
    <property type="entry name" value="OS_D_A10/PebIII_sf"/>
</dbReference>
<gene>
    <name evidence="2" type="ORF">CLODIP_2_CD00538</name>
</gene>
<evidence type="ECO:0000256" key="1">
    <source>
        <dbReference type="SAM" id="SignalP"/>
    </source>
</evidence>
<dbReference type="Gene3D" id="1.10.2080.10">
    <property type="entry name" value="Insect odorant-binding protein A10/Ejaculatory bulb-specific protein 3"/>
    <property type="match status" value="1"/>
</dbReference>
<keyword evidence="1" id="KW-0732">Signal</keyword>
<dbReference type="OrthoDB" id="6355718at2759"/>
<feature type="signal peptide" evidence="1">
    <location>
        <begin position="1"/>
        <end position="24"/>
    </location>
</feature>
<proteinExistence type="predicted"/>
<feature type="chain" id="PRO_5035906320" evidence="1">
    <location>
        <begin position="25"/>
        <end position="107"/>
    </location>
</feature>
<organism evidence="2 3">
    <name type="scientific">Cloeon dipterum</name>
    <dbReference type="NCBI Taxonomy" id="197152"/>
    <lineage>
        <taxon>Eukaryota</taxon>
        <taxon>Metazoa</taxon>
        <taxon>Ecdysozoa</taxon>
        <taxon>Arthropoda</taxon>
        <taxon>Hexapoda</taxon>
        <taxon>Insecta</taxon>
        <taxon>Pterygota</taxon>
        <taxon>Palaeoptera</taxon>
        <taxon>Ephemeroptera</taxon>
        <taxon>Pisciforma</taxon>
        <taxon>Baetidae</taxon>
        <taxon>Cloeon</taxon>
    </lineage>
</organism>
<dbReference type="SUPFAM" id="SSF100910">
    <property type="entry name" value="Chemosensory protein Csp2"/>
    <property type="match status" value="1"/>
</dbReference>
<protein>
    <submittedName>
        <fullName evidence="2">Uncharacterized protein</fullName>
    </submittedName>
</protein>
<comment type="caution">
    <text evidence="2">The sequence shown here is derived from an EMBL/GenBank/DDBJ whole genome shotgun (WGS) entry which is preliminary data.</text>
</comment>
<dbReference type="InterPro" id="IPR005055">
    <property type="entry name" value="A10/PebIII"/>
</dbReference>
<dbReference type="PANTHER" id="PTHR11257:SF11">
    <property type="entry name" value="CHEMOSENSORY PROTEIN 17"/>
    <property type="match status" value="1"/>
</dbReference>
<dbReference type="AlphaFoldDB" id="A0A8S1DG03"/>
<accession>A0A8S1DG03</accession>
<dbReference type="PANTHER" id="PTHR11257">
    <property type="entry name" value="CHEMOSENSORY PROTEIN-RELATED"/>
    <property type="match status" value="1"/>
</dbReference>
<name>A0A8S1DG03_9INSE</name>
<dbReference type="Proteomes" id="UP000494165">
    <property type="component" value="Unassembled WGS sequence"/>
</dbReference>
<sequence length="107" mass="12501">MVGKFSLMVLLAAFLSLNTRETEAQGQINVEPFLYNHPWMRQQINCLLDRGFCDNQGNLMKGLAGYFIKSRCGSCDGPTRQAYNRVTEFLSNNYRREWRELQNKYSH</sequence>
<dbReference type="Pfam" id="PF03392">
    <property type="entry name" value="OS-D"/>
    <property type="match status" value="1"/>
</dbReference>
<evidence type="ECO:0000313" key="2">
    <source>
        <dbReference type="EMBL" id="CAB3378792.1"/>
    </source>
</evidence>
<dbReference type="EMBL" id="CADEPI010000173">
    <property type="protein sequence ID" value="CAB3378792.1"/>
    <property type="molecule type" value="Genomic_DNA"/>
</dbReference>
<keyword evidence="3" id="KW-1185">Reference proteome</keyword>
<evidence type="ECO:0000313" key="3">
    <source>
        <dbReference type="Proteomes" id="UP000494165"/>
    </source>
</evidence>
<reference evidence="2 3" key="1">
    <citation type="submission" date="2020-04" db="EMBL/GenBank/DDBJ databases">
        <authorList>
            <person name="Alioto T."/>
            <person name="Alioto T."/>
            <person name="Gomez Garrido J."/>
        </authorList>
    </citation>
    <scope>NUCLEOTIDE SEQUENCE [LARGE SCALE GENOMIC DNA]</scope>
</reference>